<protein>
    <submittedName>
        <fullName evidence="1">Uncharacterized protein</fullName>
    </submittedName>
</protein>
<dbReference type="EMBL" id="CM020620">
    <property type="protein sequence ID" value="KAK1869374.1"/>
    <property type="molecule type" value="Genomic_DNA"/>
</dbReference>
<accession>A0ACC3CGG4</accession>
<reference evidence="1" key="1">
    <citation type="submission" date="2019-11" db="EMBL/GenBank/DDBJ databases">
        <title>Nori genome reveals adaptations in red seaweeds to the harsh intertidal environment.</title>
        <authorList>
            <person name="Wang D."/>
            <person name="Mao Y."/>
        </authorList>
    </citation>
    <scope>NUCLEOTIDE SEQUENCE</scope>
    <source>
        <tissue evidence="1">Gametophyte</tissue>
    </source>
</reference>
<name>A0ACC3CGG4_PYRYE</name>
<proteinExistence type="predicted"/>
<dbReference type="Proteomes" id="UP000798662">
    <property type="component" value="Chromosome 3"/>
</dbReference>
<keyword evidence="2" id="KW-1185">Reference proteome</keyword>
<evidence type="ECO:0000313" key="1">
    <source>
        <dbReference type="EMBL" id="KAK1869374.1"/>
    </source>
</evidence>
<organism evidence="1 2">
    <name type="scientific">Pyropia yezoensis</name>
    <name type="common">Susabi-nori</name>
    <name type="synonym">Porphyra yezoensis</name>
    <dbReference type="NCBI Taxonomy" id="2788"/>
    <lineage>
        <taxon>Eukaryota</taxon>
        <taxon>Rhodophyta</taxon>
        <taxon>Bangiophyceae</taxon>
        <taxon>Bangiales</taxon>
        <taxon>Bangiaceae</taxon>
        <taxon>Pyropia</taxon>
    </lineage>
</organism>
<evidence type="ECO:0000313" key="2">
    <source>
        <dbReference type="Proteomes" id="UP000798662"/>
    </source>
</evidence>
<gene>
    <name evidence="1" type="ORF">I4F81_011851</name>
</gene>
<comment type="caution">
    <text evidence="1">The sequence shown here is derived from an EMBL/GenBank/DDBJ whole genome shotgun (WGS) entry which is preliminary data.</text>
</comment>
<sequence>MIAHHVGRHLGWHDGAQRARALLQAAYTSNTKRNYTAAWERFTTYCKQHGLPALPADYTTVATYVGWLHQRGTVAHGSLGAYLAPIDTVHALAGYSPPTAHPIFKRLKKGYLRLDAARAGAMPAVSAPLPATVVARALALATSHDATQEQRRVCAGLITAFLSLNRPGAASAMRAIDCTFSPDGLQVQTPFHKSETRTRTRAAFTIPVHPKGYKHDGPLRFLREFHTAHRSAGGSLRAPLFSPAGATLGPRVTTRWLQQVLQWLGLSPPLGCRWTGKSIRSGAATAANSVGVPLPVVAAYMIHKESATTARYYVDARTLPTDAAWDFFARYMSRWDGTRDPAQRAGYA</sequence>